<keyword evidence="2" id="KW-0812">Transmembrane</keyword>
<evidence type="ECO:0000256" key="1">
    <source>
        <dbReference type="SAM" id="MobiDB-lite"/>
    </source>
</evidence>
<feature type="transmembrane region" description="Helical" evidence="2">
    <location>
        <begin position="36"/>
        <end position="57"/>
    </location>
</feature>
<dbReference type="OMA" id="MAVYHSR"/>
<evidence type="ECO:0000313" key="3">
    <source>
        <dbReference type="EMBL" id="TKW37251.1"/>
    </source>
</evidence>
<feature type="region of interest" description="Disordered" evidence="1">
    <location>
        <begin position="1"/>
        <end position="25"/>
    </location>
</feature>
<proteinExistence type="predicted"/>
<feature type="transmembrane region" description="Helical" evidence="2">
    <location>
        <begin position="127"/>
        <end position="147"/>
    </location>
</feature>
<protein>
    <submittedName>
        <fullName evidence="3">Uncharacterized protein</fullName>
    </submittedName>
</protein>
<keyword evidence="2" id="KW-0472">Membrane</keyword>
<dbReference type="Proteomes" id="UP000298652">
    <property type="component" value="Chromosome 1"/>
</dbReference>
<keyword evidence="2" id="KW-1133">Transmembrane helix</keyword>
<dbReference type="Gramene" id="TKW37251">
    <property type="protein sequence ID" value="TKW37251"/>
    <property type="gene ID" value="SEVIR_1G035800v2"/>
</dbReference>
<accession>A0A4U6W4F6</accession>
<evidence type="ECO:0000313" key="4">
    <source>
        <dbReference type="Proteomes" id="UP000298652"/>
    </source>
</evidence>
<keyword evidence="4" id="KW-1185">Reference proteome</keyword>
<dbReference type="PANTHER" id="PTHR46610:SF27">
    <property type="entry name" value="PGG DOMAIN-CONTAINING PROTEIN"/>
    <property type="match status" value="1"/>
</dbReference>
<dbReference type="EMBL" id="CM016552">
    <property type="protein sequence ID" value="TKW37251.1"/>
    <property type="molecule type" value="Genomic_DNA"/>
</dbReference>
<feature type="transmembrane region" description="Helical" evidence="2">
    <location>
        <begin position="97"/>
        <end position="115"/>
    </location>
</feature>
<evidence type="ECO:0000256" key="2">
    <source>
        <dbReference type="SAM" id="Phobius"/>
    </source>
</evidence>
<name>A0A4U6W4F6_SETVI</name>
<feature type="transmembrane region" description="Helical" evidence="2">
    <location>
        <begin position="63"/>
        <end position="85"/>
    </location>
</feature>
<dbReference type="AlphaFoldDB" id="A0A4U6W4F6"/>
<dbReference type="PANTHER" id="PTHR46610">
    <property type="entry name" value="OS05G0181300 PROTEIN"/>
    <property type="match status" value="1"/>
</dbReference>
<feature type="compositionally biased region" description="Basic and acidic residues" evidence="1">
    <location>
        <begin position="11"/>
        <end position="25"/>
    </location>
</feature>
<gene>
    <name evidence="3" type="ORF">SEVIR_1G035800v2</name>
</gene>
<reference evidence="3" key="1">
    <citation type="submission" date="2019-03" db="EMBL/GenBank/DDBJ databases">
        <title>WGS assembly of Setaria viridis.</title>
        <authorList>
            <person name="Huang P."/>
            <person name="Jenkins J."/>
            <person name="Grimwood J."/>
            <person name="Barry K."/>
            <person name="Healey A."/>
            <person name="Mamidi S."/>
            <person name="Sreedasyam A."/>
            <person name="Shu S."/>
            <person name="Feldman M."/>
            <person name="Wu J."/>
            <person name="Yu Y."/>
            <person name="Chen C."/>
            <person name="Johnson J."/>
            <person name="Rokhsar D."/>
            <person name="Baxter I."/>
            <person name="Schmutz J."/>
            <person name="Brutnell T."/>
            <person name="Kellogg E."/>
        </authorList>
    </citation>
    <scope>NUCLEOTIDE SEQUENCE [LARGE SCALE GENOMIC DNA]</scope>
</reference>
<organism evidence="3 4">
    <name type="scientific">Setaria viridis</name>
    <name type="common">Green bristlegrass</name>
    <name type="synonym">Setaria italica subsp. viridis</name>
    <dbReference type="NCBI Taxonomy" id="4556"/>
    <lineage>
        <taxon>Eukaryota</taxon>
        <taxon>Viridiplantae</taxon>
        <taxon>Streptophyta</taxon>
        <taxon>Embryophyta</taxon>
        <taxon>Tracheophyta</taxon>
        <taxon>Spermatophyta</taxon>
        <taxon>Magnoliopsida</taxon>
        <taxon>Liliopsida</taxon>
        <taxon>Poales</taxon>
        <taxon>Poaceae</taxon>
        <taxon>PACMAD clade</taxon>
        <taxon>Panicoideae</taxon>
        <taxon>Panicodae</taxon>
        <taxon>Paniceae</taxon>
        <taxon>Cenchrinae</taxon>
        <taxon>Setaria</taxon>
    </lineage>
</organism>
<dbReference type="Pfam" id="PF20100">
    <property type="entry name" value="DUF6490"/>
    <property type="match status" value="1"/>
</dbReference>
<dbReference type="InterPro" id="IPR045501">
    <property type="entry name" value="DUF6490"/>
</dbReference>
<sequence length="151" mass="16659">MATLQSPMIRKQKDQADQEANVAKDNDAGNNAAGTFSWLTLLGFLFLTFNSLMAVVRSQGDRMAIAFVIFSYADLVALFVCVMVYERAGAGSSKREWLKVAIWILTTLLTLAFSYKVAVVMPPPVAVLVWLMAFATIAGGFVAFFIYKEKK</sequence>